<feature type="compositionally biased region" description="Low complexity" evidence="1">
    <location>
        <begin position="138"/>
        <end position="160"/>
    </location>
</feature>
<accession>A0ABN9TZ49</accession>
<keyword evidence="2" id="KW-1133">Transmembrane helix</keyword>
<evidence type="ECO:0000256" key="2">
    <source>
        <dbReference type="SAM" id="Phobius"/>
    </source>
</evidence>
<evidence type="ECO:0000313" key="3">
    <source>
        <dbReference type="EMBL" id="CAK0851440.1"/>
    </source>
</evidence>
<feature type="transmembrane region" description="Helical" evidence="2">
    <location>
        <begin position="281"/>
        <end position="300"/>
    </location>
</feature>
<organism evidence="3 4">
    <name type="scientific">Prorocentrum cordatum</name>
    <dbReference type="NCBI Taxonomy" id="2364126"/>
    <lineage>
        <taxon>Eukaryota</taxon>
        <taxon>Sar</taxon>
        <taxon>Alveolata</taxon>
        <taxon>Dinophyceae</taxon>
        <taxon>Prorocentrales</taxon>
        <taxon>Prorocentraceae</taxon>
        <taxon>Prorocentrum</taxon>
    </lineage>
</organism>
<name>A0ABN9TZ49_9DINO</name>
<feature type="region of interest" description="Disordered" evidence="1">
    <location>
        <begin position="109"/>
        <end position="160"/>
    </location>
</feature>
<gene>
    <name evidence="3" type="ORF">PCOR1329_LOCUS43595</name>
</gene>
<sequence>MPAFLARRERHADALLVYGVLSCVWLASLAAAGRRGLDHVVLAHVGLGLHAFHHEPGTGAFAPTTTYTFTTRALGSSTALVSSGTSGTSTPPSPSWIYAPPSSDTSVACSTARPAALHGPSSEARSAATRVPTRSCCAPPGAEAGAPARSPLASSSSKGAASTRVARLAEGVGVSAEPVCRPAAQLDQAVGQLQQLGGLRVRTRAAAGNPGVRTQGRTDAGSTIEGEDGCIALTVAEADGCSAPTMAEEDRCSAPALAEGGRGPAAAADAGARPRGHYWKYPVLLVYASALAFLLWNLAWPSQMTSDGDEAVSLEVPLIFHDGNRSVVGPGDEV</sequence>
<protein>
    <submittedName>
        <fullName evidence="3">Uncharacterized protein</fullName>
    </submittedName>
</protein>
<evidence type="ECO:0000256" key="1">
    <source>
        <dbReference type="SAM" id="MobiDB-lite"/>
    </source>
</evidence>
<proteinExistence type="predicted"/>
<feature type="transmembrane region" description="Helical" evidence="2">
    <location>
        <begin position="15"/>
        <end position="32"/>
    </location>
</feature>
<dbReference type="EMBL" id="CAUYUJ010015238">
    <property type="protein sequence ID" value="CAK0851440.1"/>
    <property type="molecule type" value="Genomic_DNA"/>
</dbReference>
<comment type="caution">
    <text evidence="3">The sequence shown here is derived from an EMBL/GenBank/DDBJ whole genome shotgun (WGS) entry which is preliminary data.</text>
</comment>
<dbReference type="Proteomes" id="UP001189429">
    <property type="component" value="Unassembled WGS sequence"/>
</dbReference>
<keyword evidence="4" id="KW-1185">Reference proteome</keyword>
<reference evidence="3" key="1">
    <citation type="submission" date="2023-10" db="EMBL/GenBank/DDBJ databases">
        <authorList>
            <person name="Chen Y."/>
            <person name="Shah S."/>
            <person name="Dougan E. K."/>
            <person name="Thang M."/>
            <person name="Chan C."/>
        </authorList>
    </citation>
    <scope>NUCLEOTIDE SEQUENCE [LARGE SCALE GENOMIC DNA]</scope>
</reference>
<keyword evidence="2" id="KW-0472">Membrane</keyword>
<keyword evidence="2" id="KW-0812">Transmembrane</keyword>
<evidence type="ECO:0000313" key="4">
    <source>
        <dbReference type="Proteomes" id="UP001189429"/>
    </source>
</evidence>